<protein>
    <submittedName>
        <fullName evidence="2">Uncharacterized protein</fullName>
    </submittedName>
</protein>
<feature type="coiled-coil region" evidence="1">
    <location>
        <begin position="180"/>
        <end position="270"/>
    </location>
</feature>
<reference evidence="2" key="1">
    <citation type="submission" date="2018-10" db="EMBL/GenBank/DDBJ databases">
        <title>Hidden diversity of soil giant viruses.</title>
        <authorList>
            <person name="Schulz F."/>
            <person name="Alteio L."/>
            <person name="Goudeau D."/>
            <person name="Ryan E.M."/>
            <person name="Malmstrom R.R."/>
            <person name="Blanchard J."/>
            <person name="Woyke T."/>
        </authorList>
    </citation>
    <scope>NUCLEOTIDE SEQUENCE</scope>
    <source>
        <strain evidence="2">EDV1</strain>
    </source>
</reference>
<keyword evidence="1" id="KW-0175">Coiled coil</keyword>
<gene>
    <name evidence="2" type="ORF">Edafosvirus58_4</name>
</gene>
<evidence type="ECO:0000313" key="2">
    <source>
        <dbReference type="EMBL" id="AYV78953.1"/>
    </source>
</evidence>
<accession>A0A3G4ZZF1</accession>
<sequence>MSQIDKDKLIRLQSARIIVLENDLRKLQLKYDLSENEYKKTLVDKKKYFNLYEMKCDELDVLKKKKSCEIKIKDLDQHLAEINKTLDCQKLLMENKMLTEQVSSDQKTIERLDKQIDIIAHSHAESYNEDRNTINIQKKEITDLKKENKILHDQYNSDQQTIEHLRRQVDILADGTVMDYNKHQKEIKILHDQLDLLTENYNKNVDIMDIQIVTLDTQEFQINELKEKKKKVELDRDYLQDKVIKYADMIDARNEEIKELMKEINELKSAKQINEPEWITEVEE</sequence>
<proteinExistence type="predicted"/>
<dbReference type="EMBL" id="MK072123">
    <property type="protein sequence ID" value="AYV78953.1"/>
    <property type="molecule type" value="Genomic_DNA"/>
</dbReference>
<evidence type="ECO:0000256" key="1">
    <source>
        <dbReference type="SAM" id="Coils"/>
    </source>
</evidence>
<feature type="coiled-coil region" evidence="1">
    <location>
        <begin position="95"/>
        <end position="154"/>
    </location>
</feature>
<organism evidence="2">
    <name type="scientific">Edafosvirus sp</name>
    <dbReference type="NCBI Taxonomy" id="2487765"/>
    <lineage>
        <taxon>Viruses</taxon>
        <taxon>Varidnaviria</taxon>
        <taxon>Bamfordvirae</taxon>
        <taxon>Nucleocytoviricota</taxon>
        <taxon>Megaviricetes</taxon>
        <taxon>Imitervirales</taxon>
        <taxon>Mimiviridae</taxon>
        <taxon>Klosneuvirinae</taxon>
    </lineage>
</organism>
<name>A0A3G4ZZF1_9VIRU</name>